<feature type="binding site" evidence="10">
    <location>
        <position position="111"/>
    </location>
    <ligand>
        <name>NAD(+)</name>
        <dbReference type="ChEBI" id="CHEBI:57540"/>
    </ligand>
</feature>
<evidence type="ECO:0000313" key="14">
    <source>
        <dbReference type="EMBL" id="WNY27210.1"/>
    </source>
</evidence>
<dbReference type="GeneID" id="89228420"/>
<dbReference type="NCBIfam" id="TIGR01546">
    <property type="entry name" value="GAPDH-II_archae"/>
    <property type="match status" value="1"/>
</dbReference>
<keyword evidence="15" id="KW-1185">Reference proteome</keyword>
<evidence type="ECO:0000256" key="5">
    <source>
        <dbReference type="ARBA" id="ARBA00023002"/>
    </source>
</evidence>
<dbReference type="CDD" id="cd02278">
    <property type="entry name" value="GAPDH_II_N"/>
    <property type="match status" value="1"/>
</dbReference>
<dbReference type="Gene3D" id="3.40.50.720">
    <property type="entry name" value="NAD(P)-binding Rossmann-like Domain"/>
    <property type="match status" value="1"/>
</dbReference>
<dbReference type="InterPro" id="IPR020831">
    <property type="entry name" value="GlycerAld/Erythrose_P_DH"/>
</dbReference>
<dbReference type="InterPro" id="IPR020828">
    <property type="entry name" value="GlycerAld_3-P_DH_NAD(P)-bd"/>
</dbReference>
<gene>
    <name evidence="10" type="primary">gap</name>
    <name evidence="14" type="ORF">MsAm2_10020</name>
</gene>
<dbReference type="GO" id="GO:0008839">
    <property type="term" value="F:4-hydroxy-tetrahydrodipicolinate reductase"/>
    <property type="evidence" value="ECO:0007669"/>
    <property type="project" value="InterPro"/>
</dbReference>
<dbReference type="GO" id="GO:0005737">
    <property type="term" value="C:cytoplasm"/>
    <property type="evidence" value="ECO:0007669"/>
    <property type="project" value="UniProtKB-SubCell"/>
</dbReference>
<dbReference type="Gene3D" id="3.30.360.10">
    <property type="entry name" value="Dihydrodipicolinate Reductase, domain 2"/>
    <property type="match status" value="1"/>
</dbReference>
<dbReference type="InterPro" id="IPR036291">
    <property type="entry name" value="NAD(P)-bd_dom_sf"/>
</dbReference>
<dbReference type="InterPro" id="IPR020829">
    <property type="entry name" value="GlycerAld_3-P_DH_cat"/>
</dbReference>
<evidence type="ECO:0000259" key="13">
    <source>
        <dbReference type="SMART" id="SM00846"/>
    </source>
</evidence>
<evidence type="ECO:0000256" key="2">
    <source>
        <dbReference type="ARBA" id="ARBA00007406"/>
    </source>
</evidence>
<dbReference type="SUPFAM" id="SSF55347">
    <property type="entry name" value="Glyceraldehyde-3-phosphate dehydrogenase-like, C-terminal domain"/>
    <property type="match status" value="1"/>
</dbReference>
<dbReference type="SUPFAM" id="SSF51735">
    <property type="entry name" value="NAD(P)-binding Rossmann-fold domains"/>
    <property type="match status" value="1"/>
</dbReference>
<comment type="subcellular location">
    <subcellularLocation>
        <location evidence="10 12">Cytoplasm</location>
    </subcellularLocation>
</comment>
<keyword evidence="4 10" id="KW-0521">NADP</keyword>
<organism evidence="14 15">
    <name type="scientific">Methanolapillus ohkumae</name>
    <dbReference type="NCBI Taxonomy" id="3028298"/>
    <lineage>
        <taxon>Archaea</taxon>
        <taxon>Methanobacteriati</taxon>
        <taxon>Methanobacteriota</taxon>
        <taxon>Stenosarchaea group</taxon>
        <taxon>Methanomicrobia</taxon>
        <taxon>Methanosarcinales</taxon>
        <taxon>Methanosarcinaceae</taxon>
        <taxon>Methanolapillus</taxon>
    </lineage>
</organism>
<dbReference type="InterPro" id="IPR006436">
    <property type="entry name" value="Glyceraldehyde-3-P_DH_2_arc"/>
</dbReference>
<dbReference type="Pfam" id="PF02800">
    <property type="entry name" value="Gp_dh_C"/>
    <property type="match status" value="1"/>
</dbReference>
<feature type="binding site" evidence="10">
    <location>
        <begin position="195"/>
        <end position="196"/>
    </location>
    <ligand>
        <name>D-glyceraldehyde 3-phosphate</name>
        <dbReference type="ChEBI" id="CHEBI:59776"/>
    </ligand>
</feature>
<dbReference type="GO" id="GO:0051287">
    <property type="term" value="F:NAD binding"/>
    <property type="evidence" value="ECO:0007669"/>
    <property type="project" value="UniProtKB-UniRule"/>
</dbReference>
<dbReference type="InterPro" id="IPR000846">
    <property type="entry name" value="DapB_N"/>
</dbReference>
<dbReference type="GO" id="GO:0006096">
    <property type="term" value="P:glycolytic process"/>
    <property type="evidence" value="ECO:0007669"/>
    <property type="project" value="UniProtKB-UniRule"/>
</dbReference>
<reference evidence="14 15" key="1">
    <citation type="submission" date="2023-07" db="EMBL/GenBank/DDBJ databases">
        <title>Closed genome sequence of Methanosarcinaceae archaeon Am2.</title>
        <authorList>
            <person name="Poehlein A."/>
            <person name="Protasov E."/>
            <person name="Platt K."/>
            <person name="Reeh H."/>
            <person name="Daniel R."/>
            <person name="Brune A."/>
        </authorList>
    </citation>
    <scope>NUCLEOTIDE SEQUENCE [LARGE SCALE GENOMIC DNA]</scope>
    <source>
        <strain evidence="14 15">Am2</strain>
    </source>
</reference>
<dbReference type="HAMAP" id="MF_00559">
    <property type="entry name" value="G3P_dehdrog_arch"/>
    <property type="match status" value="1"/>
</dbReference>
<evidence type="ECO:0000256" key="10">
    <source>
        <dbReference type="HAMAP-Rule" id="MF_00559"/>
    </source>
</evidence>
<comment type="subunit">
    <text evidence="3 10 12">Homotetramer.</text>
</comment>
<evidence type="ECO:0000313" key="15">
    <source>
        <dbReference type="Proteomes" id="UP001304970"/>
    </source>
</evidence>
<proteinExistence type="inferred from homology"/>
<comment type="similarity">
    <text evidence="2 10 12">Belongs to the glyceraldehyde-3-phosphate dehydrogenase family.</text>
</comment>
<dbReference type="PROSITE" id="PS00071">
    <property type="entry name" value="GAPDH"/>
    <property type="match status" value="1"/>
</dbReference>
<dbReference type="GO" id="GO:0009089">
    <property type="term" value="P:lysine biosynthetic process via diaminopimelate"/>
    <property type="evidence" value="ECO:0007669"/>
    <property type="project" value="InterPro"/>
</dbReference>
<feature type="binding site" evidence="10">
    <location>
        <begin position="13"/>
        <end position="14"/>
    </location>
    <ligand>
        <name>NAD(+)</name>
        <dbReference type="ChEBI" id="CHEBI:57540"/>
    </ligand>
</feature>
<evidence type="ECO:0000256" key="3">
    <source>
        <dbReference type="ARBA" id="ARBA00011881"/>
    </source>
</evidence>
<feature type="binding site" evidence="10">
    <location>
        <begin position="140"/>
        <end position="142"/>
    </location>
    <ligand>
        <name>D-glyceraldehyde 3-phosphate</name>
        <dbReference type="ChEBI" id="CHEBI:59776"/>
    </ligand>
</feature>
<evidence type="ECO:0000256" key="7">
    <source>
        <dbReference type="ARBA" id="ARBA00023152"/>
    </source>
</evidence>
<dbReference type="EMBL" id="CP131061">
    <property type="protein sequence ID" value="WNY27210.1"/>
    <property type="molecule type" value="Genomic_DNA"/>
</dbReference>
<sequence length="340" mass="37471">MSKVKVAINGYGTIGKRVADAVFLQDDMEVIGISKTKPNFEARTAVLKGFPVYVPESSMDAFKKAGLPVAGTIEEMVKKADIVVDCTPGKIGITNKELYEKVGVKAIWQGGESKDVCSLSFNAEANYDQAYGADYARVVSCNTTGLCRAIYPLDQKYGVEKVRVTIVRRAGDPGDIKTGPVDALVLDPVKLPSHHGPDVKTIMPHINITSAAIKAPTTFMHLHVLNIKLKKECTVDDIKKLFVSRPRIKLISDGISSTAEIIEFGRDLGRSRNDMWESCVFKDSISIDDGELYFFQAIHQESDVIPENIDAIRAMTKLEKDNLKSIEKTNKALRKIGMDF</sequence>
<dbReference type="GO" id="GO:0050661">
    <property type="term" value="F:NADP binding"/>
    <property type="evidence" value="ECO:0007669"/>
    <property type="project" value="UniProtKB-UniRule"/>
</dbReference>
<evidence type="ECO:0000256" key="4">
    <source>
        <dbReference type="ARBA" id="ARBA00022857"/>
    </source>
</evidence>
<dbReference type="EC" id="1.2.1.59" evidence="10 12"/>
<evidence type="ECO:0000256" key="1">
    <source>
        <dbReference type="ARBA" id="ARBA00004869"/>
    </source>
</evidence>
<dbReference type="AlphaFoldDB" id="A0AA96V7S2"/>
<name>A0AA96V7S2_9EURY</name>
<feature type="domain" description="Glyceraldehyde 3-phosphate dehydrogenase NAD(P) binding" evidence="13">
    <location>
        <begin position="4"/>
        <end position="141"/>
    </location>
</feature>
<feature type="binding site" evidence="10">
    <location>
        <position position="300"/>
    </location>
    <ligand>
        <name>NAD(+)</name>
        <dbReference type="ChEBI" id="CHEBI:57540"/>
    </ligand>
</feature>
<evidence type="ECO:0000256" key="8">
    <source>
        <dbReference type="ARBA" id="ARBA00048067"/>
    </source>
</evidence>
<feature type="active site" description="Nucleophile" evidence="10 11">
    <location>
        <position position="141"/>
    </location>
</feature>
<evidence type="ECO:0000256" key="9">
    <source>
        <dbReference type="ARBA" id="ARBA00048853"/>
    </source>
</evidence>
<dbReference type="Pfam" id="PF01113">
    <property type="entry name" value="DapB_N"/>
    <property type="match status" value="1"/>
</dbReference>
<comment type="catalytic activity">
    <reaction evidence="8 10 12">
        <text>D-glyceraldehyde 3-phosphate + phosphate + NADP(+) = (2R)-3-phospho-glyceroyl phosphate + NADPH + H(+)</text>
        <dbReference type="Rhea" id="RHEA:10296"/>
        <dbReference type="ChEBI" id="CHEBI:15378"/>
        <dbReference type="ChEBI" id="CHEBI:43474"/>
        <dbReference type="ChEBI" id="CHEBI:57604"/>
        <dbReference type="ChEBI" id="CHEBI:57783"/>
        <dbReference type="ChEBI" id="CHEBI:58349"/>
        <dbReference type="ChEBI" id="CHEBI:59776"/>
        <dbReference type="EC" id="1.2.1.59"/>
    </reaction>
</comment>
<dbReference type="GO" id="GO:0004365">
    <property type="term" value="F:glyceraldehyde-3-phosphate dehydrogenase (NAD+) (phosphorylating) activity"/>
    <property type="evidence" value="ECO:0007669"/>
    <property type="project" value="UniProtKB-UniRule"/>
</dbReference>
<feature type="binding site" evidence="10">
    <location>
        <position position="169"/>
    </location>
    <ligand>
        <name>NAD(+)</name>
        <dbReference type="ChEBI" id="CHEBI:57540"/>
    </ligand>
</feature>
<dbReference type="NCBIfam" id="NF003251">
    <property type="entry name" value="PRK04207.1"/>
    <property type="match status" value="1"/>
</dbReference>
<keyword evidence="10 12" id="KW-0963">Cytoplasm</keyword>
<dbReference type="SMART" id="SM00846">
    <property type="entry name" value="Gp_dh_N"/>
    <property type="match status" value="1"/>
</dbReference>
<dbReference type="PIRSF" id="PIRSF000149">
    <property type="entry name" value="GAP_DH"/>
    <property type="match status" value="1"/>
</dbReference>
<keyword evidence="7 10" id="KW-0324">Glycolysis</keyword>
<protein>
    <recommendedName>
        <fullName evidence="10 12">Glyceraldehyde-3-phosphate dehydrogenase</fullName>
        <shortName evidence="10">GAPDH</shortName>
        <ecNumber evidence="10 12">1.2.1.59</ecNumber>
    </recommendedName>
    <alternativeName>
        <fullName evidence="10">NAD(P)-dependent glyceraldehyde-3-phosphate dehydrogenase</fullName>
    </alternativeName>
</protein>
<keyword evidence="5 10" id="KW-0560">Oxidoreductase</keyword>
<evidence type="ECO:0000256" key="12">
    <source>
        <dbReference type="RuleBase" id="RU003388"/>
    </source>
</evidence>
<comment type="pathway">
    <text evidence="1 10 12">Carbohydrate degradation; glycolysis; pyruvate from D-glyceraldehyde 3-phosphate: step 1/5.</text>
</comment>
<dbReference type="CDD" id="cd18127">
    <property type="entry name" value="GAPDH_II_C"/>
    <property type="match status" value="1"/>
</dbReference>
<comment type="catalytic activity">
    <reaction evidence="9 10 12">
        <text>D-glyceraldehyde 3-phosphate + phosphate + NAD(+) = (2R)-3-phospho-glyceroyl phosphate + NADH + H(+)</text>
        <dbReference type="Rhea" id="RHEA:10300"/>
        <dbReference type="ChEBI" id="CHEBI:15378"/>
        <dbReference type="ChEBI" id="CHEBI:43474"/>
        <dbReference type="ChEBI" id="CHEBI:57540"/>
        <dbReference type="ChEBI" id="CHEBI:57604"/>
        <dbReference type="ChEBI" id="CHEBI:57945"/>
        <dbReference type="ChEBI" id="CHEBI:59776"/>
        <dbReference type="EC" id="1.2.1.59"/>
    </reaction>
</comment>
<evidence type="ECO:0000256" key="6">
    <source>
        <dbReference type="ARBA" id="ARBA00023027"/>
    </source>
</evidence>
<accession>A0AA96V7S2</accession>
<dbReference type="RefSeq" id="WP_338097188.1">
    <property type="nucleotide sequence ID" value="NZ_CP131061.1"/>
</dbReference>
<keyword evidence="6 10" id="KW-0520">NAD</keyword>
<dbReference type="InterPro" id="IPR020830">
    <property type="entry name" value="GlycerAld_3-P_DH_AS"/>
</dbReference>
<dbReference type="Proteomes" id="UP001304970">
    <property type="component" value="Chromosome"/>
</dbReference>
<evidence type="ECO:0000256" key="11">
    <source>
        <dbReference type="PIRSR" id="PIRSR000149-1"/>
    </source>
</evidence>